<keyword evidence="4 7" id="KW-0378">Hydrolase</keyword>
<dbReference type="EMBL" id="CP017258">
    <property type="protein sequence ID" value="AQW87707.1"/>
    <property type="molecule type" value="Genomic_DNA"/>
</dbReference>
<proteinExistence type="inferred from homology"/>
<evidence type="ECO:0000259" key="6">
    <source>
        <dbReference type="Pfam" id="PF00933"/>
    </source>
</evidence>
<comment type="similarity">
    <text evidence="2">Belongs to the glycosyl hydrolase 3 family.</text>
</comment>
<protein>
    <recommendedName>
        <fullName evidence="3">beta-N-acetylhexosaminidase</fullName>
        <ecNumber evidence="3">3.2.1.52</ecNumber>
    </recommendedName>
</protein>
<dbReference type="Pfam" id="PF00933">
    <property type="entry name" value="Glyco_hydro_3"/>
    <property type="match status" value="1"/>
</dbReference>
<dbReference type="InterPro" id="IPR017853">
    <property type="entry name" value="GH"/>
</dbReference>
<dbReference type="PANTHER" id="PTHR30480:SF13">
    <property type="entry name" value="BETA-HEXOSAMINIDASE"/>
    <property type="match status" value="1"/>
</dbReference>
<keyword evidence="8" id="KW-1185">Reference proteome</keyword>
<organism evidence="7 8">
    <name type="scientific">Campylobacter pinnipediorum subsp. caledonicus</name>
    <dbReference type="NCBI Taxonomy" id="1874362"/>
    <lineage>
        <taxon>Bacteria</taxon>
        <taxon>Pseudomonadati</taxon>
        <taxon>Campylobacterota</taxon>
        <taxon>Epsilonproteobacteria</taxon>
        <taxon>Campylobacterales</taxon>
        <taxon>Campylobacteraceae</taxon>
        <taxon>Campylobacter</taxon>
    </lineage>
</organism>
<dbReference type="InterPro" id="IPR036962">
    <property type="entry name" value="Glyco_hydro_3_N_sf"/>
</dbReference>
<dbReference type="AlphaFoldDB" id="A0A1S6U8E9"/>
<dbReference type="SUPFAM" id="SSF51445">
    <property type="entry name" value="(Trans)glycosidases"/>
    <property type="match status" value="1"/>
</dbReference>
<evidence type="ECO:0000256" key="5">
    <source>
        <dbReference type="ARBA" id="ARBA00023295"/>
    </source>
</evidence>
<accession>A0A1S6U8E9</accession>
<dbReference type="RefSeq" id="WP_078423331.1">
    <property type="nucleotide sequence ID" value="NZ_CP017018.1"/>
</dbReference>
<evidence type="ECO:0000256" key="3">
    <source>
        <dbReference type="ARBA" id="ARBA00012663"/>
    </source>
</evidence>
<keyword evidence="5" id="KW-0326">Glycosidase</keyword>
<dbReference type="Gene3D" id="3.20.20.300">
    <property type="entry name" value="Glycoside hydrolase, family 3, N-terminal domain"/>
    <property type="match status" value="1"/>
</dbReference>
<dbReference type="GO" id="GO:0009254">
    <property type="term" value="P:peptidoglycan turnover"/>
    <property type="evidence" value="ECO:0007669"/>
    <property type="project" value="TreeGrafter"/>
</dbReference>
<dbReference type="PANTHER" id="PTHR30480">
    <property type="entry name" value="BETA-HEXOSAMINIDASE-RELATED"/>
    <property type="match status" value="1"/>
</dbReference>
<feature type="domain" description="Glycoside hydrolase family 3 N-terminal" evidence="6">
    <location>
        <begin position="20"/>
        <end position="343"/>
    </location>
</feature>
<reference evidence="8" key="1">
    <citation type="submission" date="2016-09" db="EMBL/GenBank/DDBJ databases">
        <title>Comparative genomics of the Campylobacter concisus group.</title>
        <authorList>
            <person name="Miller W.G."/>
            <person name="Yee E."/>
            <person name="Chapman M.H."/>
            <person name="Huynh S."/>
            <person name="Bono J.L."/>
            <person name="On S.L.W."/>
            <person name="StLeger J."/>
            <person name="Foster G."/>
            <person name="Parker C.T."/>
        </authorList>
    </citation>
    <scope>NUCLEOTIDE SEQUENCE [LARGE SCALE GENOMIC DNA]</scope>
    <source>
        <strain evidence="8">RM18021</strain>
    </source>
</reference>
<comment type="catalytic activity">
    <reaction evidence="1">
        <text>Hydrolysis of terminal non-reducing N-acetyl-D-hexosamine residues in N-acetyl-beta-D-hexosaminides.</text>
        <dbReference type="EC" id="3.2.1.52"/>
    </reaction>
</comment>
<evidence type="ECO:0000256" key="4">
    <source>
        <dbReference type="ARBA" id="ARBA00022801"/>
    </source>
</evidence>
<evidence type="ECO:0000313" key="8">
    <source>
        <dbReference type="Proteomes" id="UP000190868"/>
    </source>
</evidence>
<evidence type="ECO:0000256" key="2">
    <source>
        <dbReference type="ARBA" id="ARBA00005336"/>
    </source>
</evidence>
<dbReference type="GO" id="GO:0004563">
    <property type="term" value="F:beta-N-acetylhexosaminidase activity"/>
    <property type="evidence" value="ECO:0007669"/>
    <property type="project" value="UniProtKB-EC"/>
</dbReference>
<evidence type="ECO:0000256" key="1">
    <source>
        <dbReference type="ARBA" id="ARBA00001231"/>
    </source>
</evidence>
<dbReference type="EC" id="3.2.1.52" evidence="3"/>
<dbReference type="InterPro" id="IPR001764">
    <property type="entry name" value="Glyco_hydro_3_N"/>
</dbReference>
<name>A0A1S6U8E9_9BACT</name>
<dbReference type="KEGG" id="cpin:CPIN18020_0895"/>
<dbReference type="Proteomes" id="UP000190868">
    <property type="component" value="Chromosome"/>
</dbReference>
<sequence length="347" mass="39636">MRFFLIFCFLINLYSKEMGLREQISEMIMVGFNGQKYSDKDVRIMISDLHYPRFGGVVLFGRNIQNKSQLTKLINLIKQERQNILVAIDEEGGEVSRLVDSSFGEKTLSAYKVGANFDINSAKIIYEKLAKKLQDCGVNMNFAPVVDLHDVNSKIIGQKERAYSQNSQKVSLYANIFADSLHKFNIINTFKHFPGHGRSKQDSHKEKTYVNITADDIFAYREAIRLNKIDTIMVGHIFVNNIDDKNPASLSNTIINLMLRKELGFDGVVISDDMLMGGLGNYTLKEKIIKFINAGGDIMLFSEFKIKNKRVGDVVYECILDAIKNGEITKERIKKSYKRIMKLKEKI</sequence>
<dbReference type="GeneID" id="56566533"/>
<gene>
    <name evidence="7" type="ORF">CPIN18021_0898</name>
</gene>
<dbReference type="InterPro" id="IPR050226">
    <property type="entry name" value="NagZ_Beta-hexosaminidase"/>
</dbReference>
<dbReference type="GO" id="GO:0005975">
    <property type="term" value="P:carbohydrate metabolic process"/>
    <property type="evidence" value="ECO:0007669"/>
    <property type="project" value="InterPro"/>
</dbReference>
<evidence type="ECO:0000313" key="7">
    <source>
        <dbReference type="EMBL" id="AQW87707.1"/>
    </source>
</evidence>